<sequence length="153" mass="17186">MQSGASSLGIWGSKIADEDMEENRPRLIRGSVGPNARMTSRGLLGYSRTRVRRTWEEQLASIEQTTRSRWEKVRLCDPLTAVTGAEPIMRKSSAQKAVVAKFDDHLTTEVAESSRRSDHIWASKDMINKLVDVVSLVFSGNVVARSHFNHMED</sequence>
<gene>
    <name evidence="1" type="ORF">TIFTF001_026143</name>
</gene>
<proteinExistence type="predicted"/>
<protein>
    <submittedName>
        <fullName evidence="1">Uncharacterized protein</fullName>
    </submittedName>
</protein>
<comment type="caution">
    <text evidence="1">The sequence shown here is derived from an EMBL/GenBank/DDBJ whole genome shotgun (WGS) entry which is preliminary data.</text>
</comment>
<dbReference type="Proteomes" id="UP001187192">
    <property type="component" value="Unassembled WGS sequence"/>
</dbReference>
<dbReference type="EMBL" id="BTGU01000068">
    <property type="protein sequence ID" value="GMN57044.1"/>
    <property type="molecule type" value="Genomic_DNA"/>
</dbReference>
<accession>A0AA88DKQ2</accession>
<organism evidence="1 2">
    <name type="scientific">Ficus carica</name>
    <name type="common">Common fig</name>
    <dbReference type="NCBI Taxonomy" id="3494"/>
    <lineage>
        <taxon>Eukaryota</taxon>
        <taxon>Viridiplantae</taxon>
        <taxon>Streptophyta</taxon>
        <taxon>Embryophyta</taxon>
        <taxon>Tracheophyta</taxon>
        <taxon>Spermatophyta</taxon>
        <taxon>Magnoliopsida</taxon>
        <taxon>eudicotyledons</taxon>
        <taxon>Gunneridae</taxon>
        <taxon>Pentapetalae</taxon>
        <taxon>rosids</taxon>
        <taxon>fabids</taxon>
        <taxon>Rosales</taxon>
        <taxon>Moraceae</taxon>
        <taxon>Ficeae</taxon>
        <taxon>Ficus</taxon>
    </lineage>
</organism>
<name>A0AA88DKQ2_FICCA</name>
<evidence type="ECO:0000313" key="1">
    <source>
        <dbReference type="EMBL" id="GMN57044.1"/>
    </source>
</evidence>
<evidence type="ECO:0000313" key="2">
    <source>
        <dbReference type="Proteomes" id="UP001187192"/>
    </source>
</evidence>
<dbReference type="AlphaFoldDB" id="A0AA88DKQ2"/>
<keyword evidence="2" id="KW-1185">Reference proteome</keyword>
<reference evidence="1" key="1">
    <citation type="submission" date="2023-07" db="EMBL/GenBank/DDBJ databases">
        <title>draft genome sequence of fig (Ficus carica).</title>
        <authorList>
            <person name="Takahashi T."/>
            <person name="Nishimura K."/>
        </authorList>
    </citation>
    <scope>NUCLEOTIDE SEQUENCE</scope>
</reference>